<keyword evidence="2 4" id="KW-0238">DNA-binding</keyword>
<evidence type="ECO:0000313" key="7">
    <source>
        <dbReference type="Proteomes" id="UP000033651"/>
    </source>
</evidence>
<comment type="caution">
    <text evidence="6">The sequence shown here is derived from an EMBL/GenBank/DDBJ whole genome shotgun (WGS) entry which is preliminary data.</text>
</comment>
<dbReference type="InterPro" id="IPR001647">
    <property type="entry name" value="HTH_TetR"/>
</dbReference>
<dbReference type="Gene3D" id="1.10.357.10">
    <property type="entry name" value="Tetracycline Repressor, domain 2"/>
    <property type="match status" value="1"/>
</dbReference>
<protein>
    <submittedName>
        <fullName evidence="6">Transcriptional regulator</fullName>
    </submittedName>
</protein>
<gene>
    <name evidence="6" type="ORF">VI08_09740</name>
</gene>
<evidence type="ECO:0000256" key="4">
    <source>
        <dbReference type="PROSITE-ProRule" id="PRU00335"/>
    </source>
</evidence>
<dbReference type="AlphaFoldDB" id="A0A0F3KU98"/>
<keyword evidence="1" id="KW-0805">Transcription regulation</keyword>
<keyword evidence="3" id="KW-0804">Transcription</keyword>
<dbReference type="SUPFAM" id="SSF48498">
    <property type="entry name" value="Tetracyclin repressor-like, C-terminal domain"/>
    <property type="match status" value="1"/>
</dbReference>
<feature type="DNA-binding region" description="H-T-H motif" evidence="4">
    <location>
        <begin position="32"/>
        <end position="51"/>
    </location>
</feature>
<dbReference type="SUPFAM" id="SSF46689">
    <property type="entry name" value="Homeodomain-like"/>
    <property type="match status" value="1"/>
</dbReference>
<dbReference type="InterPro" id="IPR036271">
    <property type="entry name" value="Tet_transcr_reg_TetR-rel_C_sf"/>
</dbReference>
<dbReference type="OrthoDB" id="9798857at2"/>
<dbReference type="PANTHER" id="PTHR47506:SF7">
    <property type="entry name" value="TRANSCRIPTIONAL REGULATORY PROTEIN"/>
    <property type="match status" value="1"/>
</dbReference>
<dbReference type="EMBL" id="JZRB01000018">
    <property type="protein sequence ID" value="KJV34845.1"/>
    <property type="molecule type" value="Genomic_DNA"/>
</dbReference>
<dbReference type="GO" id="GO:0003677">
    <property type="term" value="F:DNA binding"/>
    <property type="evidence" value="ECO:0007669"/>
    <property type="project" value="UniProtKB-UniRule"/>
</dbReference>
<dbReference type="Pfam" id="PF00440">
    <property type="entry name" value="TetR_N"/>
    <property type="match status" value="1"/>
</dbReference>
<proteinExistence type="predicted"/>
<dbReference type="Proteomes" id="UP000033651">
    <property type="component" value="Unassembled WGS sequence"/>
</dbReference>
<name>A0A0F3KU98_9GAMM</name>
<dbReference type="RefSeq" id="WP_045829371.1">
    <property type="nucleotide sequence ID" value="NZ_JZRB01000018.1"/>
</dbReference>
<keyword evidence="7" id="KW-1185">Reference proteome</keyword>
<evidence type="ECO:0000259" key="5">
    <source>
        <dbReference type="PROSITE" id="PS50977"/>
    </source>
</evidence>
<dbReference type="PANTHER" id="PTHR47506">
    <property type="entry name" value="TRANSCRIPTIONAL REGULATORY PROTEIN"/>
    <property type="match status" value="1"/>
</dbReference>
<dbReference type="InterPro" id="IPR009057">
    <property type="entry name" value="Homeodomain-like_sf"/>
</dbReference>
<sequence length="198" mass="20650">MRVSKEKAAENREALLGAAGKLFRERGIDGVGVAEVAKAAGLTHGALYAHFPSKELLAAEALSHGFAAKMDDLRAWSGDRELTFADYAGALFSTHMRDEVTRGCPLTASASEAGRQGPALSKRFTDAFEEEVALVADAIDGPVTAQARRSLSLAAIAAHIGAIAVARAVAKHDPALSEAVLRATHDAITAAYAAREAT</sequence>
<dbReference type="PROSITE" id="PS50977">
    <property type="entry name" value="HTH_TETR_2"/>
    <property type="match status" value="1"/>
</dbReference>
<reference evidence="6 7" key="1">
    <citation type="submission" date="2015-03" db="EMBL/GenBank/DDBJ databases">
        <title>Draft genome sequence of Luteibacter yeojuensis strain SU11.</title>
        <authorList>
            <person name="Sulaiman J."/>
            <person name="Priya K."/>
            <person name="Chan K.-G."/>
        </authorList>
    </citation>
    <scope>NUCLEOTIDE SEQUENCE [LARGE SCALE GENOMIC DNA]</scope>
    <source>
        <strain evidence="6 7">SU11</strain>
    </source>
</reference>
<feature type="domain" description="HTH tetR-type" evidence="5">
    <location>
        <begin position="9"/>
        <end position="69"/>
    </location>
</feature>
<evidence type="ECO:0000256" key="1">
    <source>
        <dbReference type="ARBA" id="ARBA00023015"/>
    </source>
</evidence>
<accession>A0A0F3KU98</accession>
<dbReference type="PATRIC" id="fig|345309.4.peg.1188"/>
<evidence type="ECO:0000256" key="3">
    <source>
        <dbReference type="ARBA" id="ARBA00023163"/>
    </source>
</evidence>
<dbReference type="PRINTS" id="PR00455">
    <property type="entry name" value="HTHTETR"/>
</dbReference>
<evidence type="ECO:0000256" key="2">
    <source>
        <dbReference type="ARBA" id="ARBA00023125"/>
    </source>
</evidence>
<evidence type="ECO:0000313" key="6">
    <source>
        <dbReference type="EMBL" id="KJV34845.1"/>
    </source>
</evidence>
<organism evidence="6 7">
    <name type="scientific">Luteibacter yeojuensis</name>
    <dbReference type="NCBI Taxonomy" id="345309"/>
    <lineage>
        <taxon>Bacteria</taxon>
        <taxon>Pseudomonadati</taxon>
        <taxon>Pseudomonadota</taxon>
        <taxon>Gammaproteobacteria</taxon>
        <taxon>Lysobacterales</taxon>
        <taxon>Rhodanobacteraceae</taxon>
        <taxon>Luteibacter</taxon>
    </lineage>
</organism>
<dbReference type="Gene3D" id="1.10.10.60">
    <property type="entry name" value="Homeodomain-like"/>
    <property type="match status" value="1"/>
</dbReference>